<proteinExistence type="predicted"/>
<dbReference type="AlphaFoldDB" id="A0A182JL70"/>
<reference evidence="1" key="1">
    <citation type="submission" date="2022-08" db="UniProtKB">
        <authorList>
            <consortium name="EnsemblMetazoa"/>
        </authorList>
    </citation>
    <scope>IDENTIFICATION</scope>
    <source>
        <strain evidence="1">EBRO</strain>
    </source>
</reference>
<accession>A0A182JL70</accession>
<sequence length="237" mass="26233">MDKNDIRQFASNPNYTGPYPLRKIGTHVAGTENIIIIIILVVLGGLDVSVRRRCHNGRKGTCLIILTGGCWLAQLALTIHLHRTAVAIAGVIATSTTTATTAAGVIFCRDGHLRRPGAAGRLVLGTDNLHIALDDRQRLLLLVQMVRLWLQMAIPVALLPVVAEAGGRFRLLAEVHRRLRQIAVPDRGQAQAAQGVELRRYITHDGGQLWYTLWRRSSLECVYVCCTLNFKHILKKD</sequence>
<name>A0A182JL70_ANOAO</name>
<protein>
    <submittedName>
        <fullName evidence="1">Uncharacterized protein</fullName>
    </submittedName>
</protein>
<dbReference type="EnsemblMetazoa" id="AATE020131-RA">
    <property type="protein sequence ID" value="AATE020131-PA.1"/>
    <property type="gene ID" value="AATE020131"/>
</dbReference>
<organism evidence="1">
    <name type="scientific">Anopheles atroparvus</name>
    <name type="common">European mosquito</name>
    <dbReference type="NCBI Taxonomy" id="41427"/>
    <lineage>
        <taxon>Eukaryota</taxon>
        <taxon>Metazoa</taxon>
        <taxon>Ecdysozoa</taxon>
        <taxon>Arthropoda</taxon>
        <taxon>Hexapoda</taxon>
        <taxon>Insecta</taxon>
        <taxon>Pterygota</taxon>
        <taxon>Neoptera</taxon>
        <taxon>Endopterygota</taxon>
        <taxon>Diptera</taxon>
        <taxon>Nematocera</taxon>
        <taxon>Culicoidea</taxon>
        <taxon>Culicidae</taxon>
        <taxon>Anophelinae</taxon>
        <taxon>Anopheles</taxon>
    </lineage>
</organism>
<dbReference type="VEuPathDB" id="VectorBase:AATE020131"/>
<evidence type="ECO:0000313" key="1">
    <source>
        <dbReference type="EnsemblMetazoa" id="AATE020131-PA.1"/>
    </source>
</evidence>